<comment type="caution">
    <text evidence="2">The sequence shown here is derived from an EMBL/GenBank/DDBJ whole genome shotgun (WGS) entry which is preliminary data.</text>
</comment>
<reference evidence="2" key="2">
    <citation type="submission" date="2023-06" db="EMBL/GenBank/DDBJ databases">
        <authorList>
            <consortium name="Lawrence Berkeley National Laboratory"/>
            <person name="Haridas S."/>
            <person name="Hensen N."/>
            <person name="Bonometti L."/>
            <person name="Westerberg I."/>
            <person name="Brannstrom I.O."/>
            <person name="Guillou S."/>
            <person name="Cros-Aarteil S."/>
            <person name="Calhoun S."/>
            <person name="Kuo A."/>
            <person name="Mondo S."/>
            <person name="Pangilinan J."/>
            <person name="Riley R."/>
            <person name="Labutti K."/>
            <person name="Andreopoulos B."/>
            <person name="Lipzen A."/>
            <person name="Chen C."/>
            <person name="Yanf M."/>
            <person name="Daum C."/>
            <person name="Ng V."/>
            <person name="Clum A."/>
            <person name="Steindorff A."/>
            <person name="Ohm R."/>
            <person name="Martin F."/>
            <person name="Silar P."/>
            <person name="Natvig D."/>
            <person name="Lalanne C."/>
            <person name="Gautier V."/>
            <person name="Ament-Velasquez S.L."/>
            <person name="Kruys A."/>
            <person name="Hutchinson M.I."/>
            <person name="Powell A.J."/>
            <person name="Barry K."/>
            <person name="Miller A.N."/>
            <person name="Grigoriev I.V."/>
            <person name="Debuchy R."/>
            <person name="Gladieux P."/>
            <person name="Thoren M.H."/>
            <person name="Johannesson H."/>
        </authorList>
    </citation>
    <scope>NUCLEOTIDE SEQUENCE</scope>
    <source>
        <strain evidence="2">CBS 560.94</strain>
    </source>
</reference>
<evidence type="ECO:0000259" key="1">
    <source>
        <dbReference type="Pfam" id="PF17107"/>
    </source>
</evidence>
<gene>
    <name evidence="2" type="ORF">B0H65DRAFT_460966</name>
</gene>
<name>A0AAE0JGV6_9PEZI</name>
<dbReference type="InterPro" id="IPR031352">
    <property type="entry name" value="SesA"/>
</dbReference>
<dbReference type="GeneID" id="87863731"/>
<sequence length="91" mass="9896">MSGLEVLSVASSIISIVDAVSKVISACQDNYGFPDAVRDAYTRLPLVVDIAIGRRVWKSGRRGKGTRVVALCQPKNQRDSGPWALDSHLQE</sequence>
<evidence type="ECO:0000313" key="3">
    <source>
        <dbReference type="Proteomes" id="UP001278500"/>
    </source>
</evidence>
<dbReference type="Proteomes" id="UP001278500">
    <property type="component" value="Unassembled WGS sequence"/>
</dbReference>
<dbReference type="Pfam" id="PF17107">
    <property type="entry name" value="SesA"/>
    <property type="match status" value="1"/>
</dbReference>
<organism evidence="2 3">
    <name type="scientific">Neurospora tetraspora</name>
    <dbReference type="NCBI Taxonomy" id="94610"/>
    <lineage>
        <taxon>Eukaryota</taxon>
        <taxon>Fungi</taxon>
        <taxon>Dikarya</taxon>
        <taxon>Ascomycota</taxon>
        <taxon>Pezizomycotina</taxon>
        <taxon>Sordariomycetes</taxon>
        <taxon>Sordariomycetidae</taxon>
        <taxon>Sordariales</taxon>
        <taxon>Sordariaceae</taxon>
        <taxon>Neurospora</taxon>
    </lineage>
</organism>
<accession>A0AAE0JGV6</accession>
<evidence type="ECO:0000313" key="2">
    <source>
        <dbReference type="EMBL" id="KAK3347622.1"/>
    </source>
</evidence>
<proteinExistence type="predicted"/>
<feature type="domain" description="NACHT-NTPase and P-loop NTPases N-terminal" evidence="1">
    <location>
        <begin position="11"/>
        <end position="49"/>
    </location>
</feature>
<dbReference type="AlphaFoldDB" id="A0AAE0JGV6"/>
<keyword evidence="3" id="KW-1185">Reference proteome</keyword>
<reference evidence="2" key="1">
    <citation type="journal article" date="2023" name="Mol. Phylogenet. Evol.">
        <title>Genome-scale phylogeny and comparative genomics of the fungal order Sordariales.</title>
        <authorList>
            <person name="Hensen N."/>
            <person name="Bonometti L."/>
            <person name="Westerberg I."/>
            <person name="Brannstrom I.O."/>
            <person name="Guillou S."/>
            <person name="Cros-Aarteil S."/>
            <person name="Calhoun S."/>
            <person name="Haridas S."/>
            <person name="Kuo A."/>
            <person name="Mondo S."/>
            <person name="Pangilinan J."/>
            <person name="Riley R."/>
            <person name="LaButti K."/>
            <person name="Andreopoulos B."/>
            <person name="Lipzen A."/>
            <person name="Chen C."/>
            <person name="Yan M."/>
            <person name="Daum C."/>
            <person name="Ng V."/>
            <person name="Clum A."/>
            <person name="Steindorff A."/>
            <person name="Ohm R.A."/>
            <person name="Martin F."/>
            <person name="Silar P."/>
            <person name="Natvig D.O."/>
            <person name="Lalanne C."/>
            <person name="Gautier V."/>
            <person name="Ament-Velasquez S.L."/>
            <person name="Kruys A."/>
            <person name="Hutchinson M.I."/>
            <person name="Powell A.J."/>
            <person name="Barry K."/>
            <person name="Miller A.N."/>
            <person name="Grigoriev I.V."/>
            <person name="Debuchy R."/>
            <person name="Gladieux P."/>
            <person name="Hiltunen Thoren M."/>
            <person name="Johannesson H."/>
        </authorList>
    </citation>
    <scope>NUCLEOTIDE SEQUENCE</scope>
    <source>
        <strain evidence="2">CBS 560.94</strain>
    </source>
</reference>
<protein>
    <recommendedName>
        <fullName evidence="1">NACHT-NTPase and P-loop NTPases N-terminal domain-containing protein</fullName>
    </recommendedName>
</protein>
<dbReference type="EMBL" id="JAUEPP010000003">
    <property type="protein sequence ID" value="KAK3347622.1"/>
    <property type="molecule type" value="Genomic_DNA"/>
</dbReference>
<dbReference type="RefSeq" id="XP_062682704.1">
    <property type="nucleotide sequence ID" value="XM_062826577.1"/>
</dbReference>